<dbReference type="KEGG" id="hhy:Halhy_6450"/>
<evidence type="ECO:0000313" key="4">
    <source>
        <dbReference type="Proteomes" id="UP000008461"/>
    </source>
</evidence>
<accession>F4KR81</accession>
<dbReference type="eggNOG" id="COG1680">
    <property type="taxonomic scope" value="Bacteria"/>
</dbReference>
<sequence>MSVFKNCLLIVLLSTLTLSIYAQVLQPNTKPNPKVNYERLKRIDAVINEFIQQNKIIGAVTLLVKDGQVVQHRSYGIDDIETKKPMPKDGIFRIASQTKAITTVGIMLLMEEGKLLLSDPVSKFIPEFAEPVVLATFNKNDSSYTTVPAKREITIKDLLTHTSGLGYAGIGSPTMQAIYAKHKITGGVGEMENEIDATMKRLAKLPLEVQPGEKWNYSLSTDVLGHVIEIISGMDLETFFQKRIFTPLGMKDSYFNLPAEKHARLTAIYTPDSTGQLKKWANGLGIPADFPNIKKSYFSGGGGMVSTAYDYAIFLQMLLNKGNYNGVSLLSPRSIELMTSNQVGTLFGSGAFGLGFRIVTPAMTDELSNVGSFAWGGAFSTVYWVDPKAQLIGLLMTQQFPASSSWNELQGKFKVAVYQSLR</sequence>
<feature type="domain" description="Beta-lactamase-related" evidence="2">
    <location>
        <begin position="43"/>
        <end position="402"/>
    </location>
</feature>
<keyword evidence="4" id="KW-1185">Reference proteome</keyword>
<feature type="chain" id="PRO_5003310232" evidence="1">
    <location>
        <begin position="23"/>
        <end position="422"/>
    </location>
</feature>
<dbReference type="InterPro" id="IPR001466">
    <property type="entry name" value="Beta-lactam-related"/>
</dbReference>
<dbReference type="PANTHER" id="PTHR43283">
    <property type="entry name" value="BETA-LACTAMASE-RELATED"/>
    <property type="match status" value="1"/>
</dbReference>
<reference key="2">
    <citation type="submission" date="2011-04" db="EMBL/GenBank/DDBJ databases">
        <title>Complete sequence of chromosome of Haliscomenobacter hydrossis DSM 1100.</title>
        <authorList>
            <consortium name="US DOE Joint Genome Institute (JGI-PGF)"/>
            <person name="Lucas S."/>
            <person name="Han J."/>
            <person name="Lapidus A."/>
            <person name="Bruce D."/>
            <person name="Goodwin L."/>
            <person name="Pitluck S."/>
            <person name="Peters L."/>
            <person name="Kyrpides N."/>
            <person name="Mavromatis K."/>
            <person name="Ivanova N."/>
            <person name="Ovchinnikova G."/>
            <person name="Pagani I."/>
            <person name="Daligault H."/>
            <person name="Detter J.C."/>
            <person name="Han C."/>
            <person name="Land M."/>
            <person name="Hauser L."/>
            <person name="Markowitz V."/>
            <person name="Cheng J.-F."/>
            <person name="Hugenholtz P."/>
            <person name="Woyke T."/>
            <person name="Wu D."/>
            <person name="Verbarg S."/>
            <person name="Frueling A."/>
            <person name="Brambilla E."/>
            <person name="Klenk H.-P."/>
            <person name="Eisen J.A."/>
        </authorList>
    </citation>
    <scope>NUCLEOTIDE SEQUENCE</scope>
    <source>
        <strain>DSM 1100</strain>
    </source>
</reference>
<dbReference type="MEROPS" id="S12.950"/>
<dbReference type="InterPro" id="IPR012338">
    <property type="entry name" value="Beta-lactam/transpept-like"/>
</dbReference>
<organism evidence="3 4">
    <name type="scientific">Haliscomenobacter hydrossis (strain ATCC 27775 / DSM 1100 / LMG 10767 / O)</name>
    <dbReference type="NCBI Taxonomy" id="760192"/>
    <lineage>
        <taxon>Bacteria</taxon>
        <taxon>Pseudomonadati</taxon>
        <taxon>Bacteroidota</taxon>
        <taxon>Saprospiria</taxon>
        <taxon>Saprospirales</taxon>
        <taxon>Haliscomenobacteraceae</taxon>
        <taxon>Haliscomenobacter</taxon>
    </lineage>
</organism>
<keyword evidence="1" id="KW-0732">Signal</keyword>
<dbReference type="STRING" id="760192.Halhy_6450"/>
<protein>
    <submittedName>
        <fullName evidence="3">Beta-lactamase</fullName>
    </submittedName>
</protein>
<dbReference type="HOGENOM" id="CLU_020027_11_2_10"/>
<evidence type="ECO:0000256" key="1">
    <source>
        <dbReference type="SAM" id="SignalP"/>
    </source>
</evidence>
<dbReference type="OrthoDB" id="1522765at2"/>
<dbReference type="AlphaFoldDB" id="F4KR81"/>
<reference evidence="3 4" key="1">
    <citation type="journal article" date="2011" name="Stand. Genomic Sci.">
        <title>Complete genome sequence of Haliscomenobacter hydrossis type strain (O).</title>
        <authorList>
            <consortium name="US DOE Joint Genome Institute (JGI-PGF)"/>
            <person name="Daligault H."/>
            <person name="Lapidus A."/>
            <person name="Zeytun A."/>
            <person name="Nolan M."/>
            <person name="Lucas S."/>
            <person name="Del Rio T.G."/>
            <person name="Tice H."/>
            <person name="Cheng J.F."/>
            <person name="Tapia R."/>
            <person name="Han C."/>
            <person name="Goodwin L."/>
            <person name="Pitluck S."/>
            <person name="Liolios K."/>
            <person name="Pagani I."/>
            <person name="Ivanova N."/>
            <person name="Huntemann M."/>
            <person name="Mavromatis K."/>
            <person name="Mikhailova N."/>
            <person name="Pati A."/>
            <person name="Chen A."/>
            <person name="Palaniappan K."/>
            <person name="Land M."/>
            <person name="Hauser L."/>
            <person name="Brambilla E.M."/>
            <person name="Rohde M."/>
            <person name="Verbarg S."/>
            <person name="Goker M."/>
            <person name="Bristow J."/>
            <person name="Eisen J.A."/>
            <person name="Markowitz V."/>
            <person name="Hugenholtz P."/>
            <person name="Kyrpides N.C."/>
            <person name="Klenk H.P."/>
            <person name="Woyke T."/>
        </authorList>
    </citation>
    <scope>NUCLEOTIDE SEQUENCE [LARGE SCALE GENOMIC DNA]</scope>
    <source>
        <strain evidence="4">ATCC 27775 / DSM 1100 / LMG 10767 / O</strain>
    </source>
</reference>
<gene>
    <name evidence="3" type="ordered locus">Halhy_6450</name>
</gene>
<dbReference type="InterPro" id="IPR050789">
    <property type="entry name" value="Diverse_Enzym_Activities"/>
</dbReference>
<dbReference type="RefSeq" id="WP_013768786.1">
    <property type="nucleotide sequence ID" value="NC_015510.1"/>
</dbReference>
<name>F4KR81_HALH1</name>
<dbReference type="Proteomes" id="UP000008461">
    <property type="component" value="Chromosome"/>
</dbReference>
<dbReference type="EMBL" id="CP002691">
    <property type="protein sequence ID" value="AEE54268.1"/>
    <property type="molecule type" value="Genomic_DNA"/>
</dbReference>
<evidence type="ECO:0000313" key="3">
    <source>
        <dbReference type="EMBL" id="AEE54268.1"/>
    </source>
</evidence>
<feature type="signal peptide" evidence="1">
    <location>
        <begin position="1"/>
        <end position="22"/>
    </location>
</feature>
<dbReference type="PANTHER" id="PTHR43283:SF3">
    <property type="entry name" value="BETA-LACTAMASE FAMILY PROTEIN (AFU_ORTHOLOGUE AFUA_5G07500)"/>
    <property type="match status" value="1"/>
</dbReference>
<dbReference type="SUPFAM" id="SSF56601">
    <property type="entry name" value="beta-lactamase/transpeptidase-like"/>
    <property type="match status" value="1"/>
</dbReference>
<evidence type="ECO:0000259" key="2">
    <source>
        <dbReference type="Pfam" id="PF00144"/>
    </source>
</evidence>
<proteinExistence type="predicted"/>
<dbReference type="Gene3D" id="3.40.710.10">
    <property type="entry name" value="DD-peptidase/beta-lactamase superfamily"/>
    <property type="match status" value="1"/>
</dbReference>
<dbReference type="Pfam" id="PF00144">
    <property type="entry name" value="Beta-lactamase"/>
    <property type="match status" value="1"/>
</dbReference>